<comment type="caution">
    <text evidence="4">The sequence shown here is derived from an EMBL/GenBank/DDBJ whole genome shotgun (WGS) entry which is preliminary data.</text>
</comment>
<gene>
    <name evidence="4" type="ORF">PLOB_00001099</name>
</gene>
<evidence type="ECO:0000256" key="3">
    <source>
        <dbReference type="RuleBase" id="RU000676"/>
    </source>
</evidence>
<keyword evidence="2" id="KW-0256">Endoplasmic reticulum</keyword>
<keyword evidence="3" id="KW-0560">Oxidoreductase</keyword>
<comment type="subcellular location">
    <subcellularLocation>
        <location evidence="1">Endoplasmic reticulum membrane</location>
    </subcellularLocation>
</comment>
<protein>
    <recommendedName>
        <fullName evidence="3">Iodothyronine deiodinase</fullName>
    </recommendedName>
</protein>
<keyword evidence="5" id="KW-1185">Reference proteome</keyword>
<accession>A0ABN8N6A0</accession>
<keyword evidence="3" id="KW-0893">Thyroid hormones biosynthesis</keyword>
<proteinExistence type="inferred from homology"/>
<evidence type="ECO:0000256" key="2">
    <source>
        <dbReference type="ARBA" id="ARBA00022824"/>
    </source>
</evidence>
<dbReference type="PANTHER" id="PTHR11781:SF22">
    <property type="entry name" value="TYPE I IODOTHYRONINE DEIODINASE"/>
    <property type="match status" value="1"/>
</dbReference>
<sequence length="451" mass="51906">MYYYIRWLYTFLRTLIWYFLQFPRSLIQPEEVIGRSENPLSLQRLKYHVFKDLLALQHEAKLGDKAPNCEVKTLEGASCNLLDFMKAGRPLVLNFDLFIEDLQDFKEIVKDFDDVADFMIVYMEEAHPVEGWRIRDNYEIKEHRSMEDRLQAAQMLASLDPLVPIVVDPLDNQALTAYASFPERLYIVQDGRIAYEGRVGPVGYDLKELRHWLNGWKGQLNVTIVVTMPLLAELLQSVLVGLTVVKCTVIVGLLRIASSLPFLKERLQEFEEQHNLVPYQNFWDDYGGKKMLAVVLKIFLGDLNKTAVLGSSAPNCKLVTTDEKPCKLLDFARGTRPLIVNFGNVADFVIVYICEAHPTDEWRWNNNVEILQHRTLQERCQAAEMLKKSSGCSTPILVDTMDNEATQAYGAYPERLFIIQDRKIVYEGGTGPYNYSLGEVKKWLEVYKASR</sequence>
<dbReference type="InterPro" id="IPR000643">
    <property type="entry name" value="Iodothyronine_deiodinase"/>
</dbReference>
<organism evidence="4 5">
    <name type="scientific">Porites lobata</name>
    <dbReference type="NCBI Taxonomy" id="104759"/>
    <lineage>
        <taxon>Eukaryota</taxon>
        <taxon>Metazoa</taxon>
        <taxon>Cnidaria</taxon>
        <taxon>Anthozoa</taxon>
        <taxon>Hexacorallia</taxon>
        <taxon>Scleractinia</taxon>
        <taxon>Fungiina</taxon>
        <taxon>Poritidae</taxon>
        <taxon>Porites</taxon>
    </lineage>
</organism>
<evidence type="ECO:0000256" key="1">
    <source>
        <dbReference type="ARBA" id="ARBA00004586"/>
    </source>
</evidence>
<keyword evidence="3" id="KW-0712">Selenocysteine</keyword>
<evidence type="ECO:0000313" key="4">
    <source>
        <dbReference type="EMBL" id="CAH3042745.1"/>
    </source>
</evidence>
<name>A0ABN8N6A0_9CNID</name>
<reference evidence="4 5" key="1">
    <citation type="submission" date="2022-05" db="EMBL/GenBank/DDBJ databases">
        <authorList>
            <consortium name="Genoscope - CEA"/>
            <person name="William W."/>
        </authorList>
    </citation>
    <scope>NUCLEOTIDE SEQUENCE [LARGE SCALE GENOMIC DNA]</scope>
</reference>
<dbReference type="PIRSF" id="PIRSF500144">
    <property type="entry name" value="IODI_III"/>
    <property type="match status" value="1"/>
</dbReference>
<evidence type="ECO:0000313" key="5">
    <source>
        <dbReference type="Proteomes" id="UP001159405"/>
    </source>
</evidence>
<dbReference type="PANTHER" id="PTHR11781">
    <property type="entry name" value="IODOTHYRONINE DEIODINASE"/>
    <property type="match status" value="1"/>
</dbReference>
<dbReference type="Pfam" id="PF00837">
    <property type="entry name" value="T4_deiodinase"/>
    <property type="match status" value="3"/>
</dbReference>
<dbReference type="InterPro" id="IPR027252">
    <property type="entry name" value="Iodothyronine_deiodinase_I/III"/>
</dbReference>
<comment type="similarity">
    <text evidence="3">Belongs to the iodothyronine deiodinase family.</text>
</comment>
<comment type="function">
    <text evidence="3">Responsible for the deiodination of T4 (3,5,3',5'-tetraiodothyronine).</text>
</comment>
<dbReference type="Gene3D" id="3.40.30.10">
    <property type="entry name" value="Glutaredoxin"/>
    <property type="match status" value="2"/>
</dbReference>
<dbReference type="EMBL" id="CALNXK010000010">
    <property type="protein sequence ID" value="CAH3042745.1"/>
    <property type="molecule type" value="Genomic_DNA"/>
</dbReference>
<dbReference type="Proteomes" id="UP001159405">
    <property type="component" value="Unassembled WGS sequence"/>
</dbReference>
<dbReference type="PIRSF" id="PIRSF001330">
    <property type="entry name" value="IOD"/>
    <property type="match status" value="1"/>
</dbReference>